<dbReference type="NCBIfam" id="TIGR01443">
    <property type="entry name" value="intein_Cterm"/>
    <property type="match status" value="1"/>
</dbReference>
<proteinExistence type="predicted"/>
<dbReference type="Gene3D" id="2.170.16.10">
    <property type="entry name" value="Hedgehog/Intein (Hint) domain"/>
    <property type="match status" value="1"/>
</dbReference>
<dbReference type="AlphaFoldDB" id="A0A926ZJ35"/>
<keyword evidence="2" id="KW-1185">Reference proteome</keyword>
<dbReference type="PROSITE" id="PS50818">
    <property type="entry name" value="INTEIN_C_TER"/>
    <property type="match status" value="1"/>
</dbReference>
<protein>
    <recommendedName>
        <fullName evidence="3">Intein C-terminal splicing domain-containing protein</fullName>
    </recommendedName>
</protein>
<organism evidence="1 2">
    <name type="scientific">Aerosakkonema funiforme FACHB-1375</name>
    <dbReference type="NCBI Taxonomy" id="2949571"/>
    <lineage>
        <taxon>Bacteria</taxon>
        <taxon>Bacillati</taxon>
        <taxon>Cyanobacteriota</taxon>
        <taxon>Cyanophyceae</taxon>
        <taxon>Oscillatoriophycideae</taxon>
        <taxon>Aerosakkonematales</taxon>
        <taxon>Aerosakkonemataceae</taxon>
        <taxon>Aerosakkonema</taxon>
    </lineage>
</organism>
<evidence type="ECO:0000313" key="1">
    <source>
        <dbReference type="EMBL" id="MBD2182466.1"/>
    </source>
</evidence>
<sequence>MRHRNYVPKKFYCGRSSGHNIYNFEVEGFHTYFVSDLGVLVHNTCDRDINRIGGGSPDNLKLKPAEQKLNPPGISVLKGGSPAEAAQQMKKAFPNAAGLHEAAKVVGSTNEALIRSAGFDIMPAPTKKFPNHHRITHPNGGKGFNDENLSRLSDVFTDTRLED</sequence>
<comment type="caution">
    <text evidence="1">The sequence shown here is derived from an EMBL/GenBank/DDBJ whole genome shotgun (WGS) entry which is preliminary data.</text>
</comment>
<name>A0A926ZJ35_9CYAN</name>
<dbReference type="EMBL" id="JACJPW010000037">
    <property type="protein sequence ID" value="MBD2182466.1"/>
    <property type="molecule type" value="Genomic_DNA"/>
</dbReference>
<reference evidence="1" key="1">
    <citation type="journal article" date="2015" name="ISME J.">
        <title>Draft Genome Sequence of Streptomyces incarnatus NRRL8089, which Produces the Nucleoside Antibiotic Sinefungin.</title>
        <authorList>
            <person name="Oshima K."/>
            <person name="Hattori M."/>
            <person name="Shimizu H."/>
            <person name="Fukuda K."/>
            <person name="Nemoto M."/>
            <person name="Inagaki K."/>
            <person name="Tamura T."/>
        </authorList>
    </citation>
    <scope>NUCLEOTIDE SEQUENCE</scope>
    <source>
        <strain evidence="1">FACHB-1375</strain>
    </source>
</reference>
<gene>
    <name evidence="1" type="ORF">H6G03_15400</name>
</gene>
<dbReference type="Proteomes" id="UP000641646">
    <property type="component" value="Unassembled WGS sequence"/>
</dbReference>
<dbReference type="InterPro" id="IPR030934">
    <property type="entry name" value="Intein_C"/>
</dbReference>
<accession>A0A926ZJ35</accession>
<reference evidence="1" key="2">
    <citation type="submission" date="2020-08" db="EMBL/GenBank/DDBJ databases">
        <authorList>
            <person name="Chen M."/>
            <person name="Teng W."/>
            <person name="Zhao L."/>
            <person name="Hu C."/>
            <person name="Zhou Y."/>
            <person name="Han B."/>
            <person name="Song L."/>
            <person name="Shu W."/>
        </authorList>
    </citation>
    <scope>NUCLEOTIDE SEQUENCE</scope>
    <source>
        <strain evidence="1">FACHB-1375</strain>
    </source>
</reference>
<dbReference type="RefSeq" id="WP_190465279.1">
    <property type="nucleotide sequence ID" value="NZ_JACJPW010000037.1"/>
</dbReference>
<evidence type="ECO:0000313" key="2">
    <source>
        <dbReference type="Proteomes" id="UP000641646"/>
    </source>
</evidence>
<evidence type="ECO:0008006" key="3">
    <source>
        <dbReference type="Google" id="ProtNLM"/>
    </source>
</evidence>